<dbReference type="InterPro" id="IPR013113">
    <property type="entry name" value="SIP_FAD-bd"/>
</dbReference>
<gene>
    <name evidence="2" type="ORF">SAMN04487766_11534</name>
</gene>
<reference evidence="2 3" key="1">
    <citation type="submission" date="2016-10" db="EMBL/GenBank/DDBJ databases">
        <authorList>
            <person name="de Groot N.N."/>
        </authorList>
    </citation>
    <scope>NUCLEOTIDE SEQUENCE [LARGE SCALE GENOMIC DNA]</scope>
    <source>
        <strain evidence="2 3">KPR-7B</strain>
    </source>
</reference>
<feature type="domain" description="FAD-binding FR-type" evidence="1">
    <location>
        <begin position="10"/>
        <end position="163"/>
    </location>
</feature>
<sequence length="347" mass="37723">MSTAEGLAPFRFFPVRVERIVDVTPHLRRVTLVGNELDDFADPGWDQRIKLVLPAADGGYAHLPQGANWYERWRALPAARRPVLRTYTTRAVRPVRDRDASTAGTSTGAEVDVDMVVHAPLGPASRWLESARPGASAMLLGPSRIWLSAQPAGTAPGGVDFVPPAVTGQFLIGGDETAAPAIARILEQLPASARGIAVVELPVAADAAYLPTHPGIELRALAREERPHGERLVAGVRRAAAELLPEGMPQRVEEVDIDRELLWEVPRTARGGAALKRADVYAWLAGEAGAVCALRRHLVSERGVDRRAVAFMGYWRQAARRTESKNGWPFMNRGEVAEQAVRMTLAD</sequence>
<organism evidence="2 3">
    <name type="scientific">Actinomyces ruminicola</name>
    <dbReference type="NCBI Taxonomy" id="332524"/>
    <lineage>
        <taxon>Bacteria</taxon>
        <taxon>Bacillati</taxon>
        <taxon>Actinomycetota</taxon>
        <taxon>Actinomycetes</taxon>
        <taxon>Actinomycetales</taxon>
        <taxon>Actinomycetaceae</taxon>
        <taxon>Actinomyces</taxon>
    </lineage>
</organism>
<dbReference type="Pfam" id="PF08021">
    <property type="entry name" value="FAD_binding_9"/>
    <property type="match status" value="1"/>
</dbReference>
<dbReference type="InterPro" id="IPR039374">
    <property type="entry name" value="SIP_fam"/>
</dbReference>
<dbReference type="Gene3D" id="2.40.30.10">
    <property type="entry name" value="Translation factors"/>
    <property type="match status" value="1"/>
</dbReference>
<protein>
    <submittedName>
        <fullName evidence="2">NADPH-dependent ferric siderophore reductase, contains FAD-binding and SIP domains</fullName>
    </submittedName>
</protein>
<dbReference type="PROSITE" id="PS51384">
    <property type="entry name" value="FAD_FR"/>
    <property type="match status" value="1"/>
</dbReference>
<accession>A0A1G9Z0I3</accession>
<dbReference type="AlphaFoldDB" id="A0A1G9Z0I3"/>
<dbReference type="Gene3D" id="3.40.50.80">
    <property type="entry name" value="Nucleotide-binding domain of ferredoxin-NADP reductase (FNR) module"/>
    <property type="match status" value="1"/>
</dbReference>
<dbReference type="PANTHER" id="PTHR30157:SF0">
    <property type="entry name" value="NADPH-DEPENDENT FERRIC-CHELATE REDUCTASE"/>
    <property type="match status" value="1"/>
</dbReference>
<dbReference type="SUPFAM" id="SSF63380">
    <property type="entry name" value="Riboflavin synthase domain-like"/>
    <property type="match status" value="1"/>
</dbReference>
<evidence type="ECO:0000259" key="1">
    <source>
        <dbReference type="PROSITE" id="PS51384"/>
    </source>
</evidence>
<dbReference type="Pfam" id="PF04954">
    <property type="entry name" value="SIP"/>
    <property type="match status" value="1"/>
</dbReference>
<dbReference type="InterPro" id="IPR017927">
    <property type="entry name" value="FAD-bd_FR_type"/>
</dbReference>
<dbReference type="CDD" id="cd06193">
    <property type="entry name" value="siderophore_interacting"/>
    <property type="match status" value="1"/>
</dbReference>
<evidence type="ECO:0000313" key="2">
    <source>
        <dbReference type="EMBL" id="SDN14888.1"/>
    </source>
</evidence>
<dbReference type="GO" id="GO:0016491">
    <property type="term" value="F:oxidoreductase activity"/>
    <property type="evidence" value="ECO:0007669"/>
    <property type="project" value="InterPro"/>
</dbReference>
<dbReference type="Proteomes" id="UP000199671">
    <property type="component" value="Unassembled WGS sequence"/>
</dbReference>
<name>A0A1G9Z0I3_9ACTO</name>
<dbReference type="PANTHER" id="PTHR30157">
    <property type="entry name" value="FERRIC REDUCTASE, NADPH-DEPENDENT"/>
    <property type="match status" value="1"/>
</dbReference>
<evidence type="ECO:0000313" key="3">
    <source>
        <dbReference type="Proteomes" id="UP000199671"/>
    </source>
</evidence>
<proteinExistence type="predicted"/>
<dbReference type="OrthoDB" id="3291337at2"/>
<dbReference type="InterPro" id="IPR007037">
    <property type="entry name" value="SIP_rossman_dom"/>
</dbReference>
<dbReference type="EMBL" id="FNHU01000015">
    <property type="protein sequence ID" value="SDN14888.1"/>
    <property type="molecule type" value="Genomic_DNA"/>
</dbReference>
<dbReference type="RefSeq" id="WP_092612235.1">
    <property type="nucleotide sequence ID" value="NZ_FNHU01000015.1"/>
</dbReference>
<dbReference type="InterPro" id="IPR017938">
    <property type="entry name" value="Riboflavin_synthase-like_b-brl"/>
</dbReference>
<dbReference type="InterPro" id="IPR039261">
    <property type="entry name" value="FNR_nucleotide-bd"/>
</dbReference>